<feature type="domain" description="DDH" evidence="6">
    <location>
        <begin position="86"/>
        <end position="247"/>
    </location>
</feature>
<keyword evidence="5 9" id="KW-0269">Exonuclease</keyword>
<dbReference type="GO" id="GO:0008409">
    <property type="term" value="F:5'-3' exonuclease activity"/>
    <property type="evidence" value="ECO:0007669"/>
    <property type="project" value="InterPro"/>
</dbReference>
<protein>
    <recommendedName>
        <fullName evidence="2">Single-stranded-DNA-specific exonuclease RecJ</fullName>
    </recommendedName>
</protein>
<dbReference type="PANTHER" id="PTHR30255:SF2">
    <property type="entry name" value="SINGLE-STRANDED-DNA-SPECIFIC EXONUCLEASE RECJ"/>
    <property type="match status" value="1"/>
</dbReference>
<name>A0A1E3GU92_9GAMM</name>
<dbReference type="InterPro" id="IPR051673">
    <property type="entry name" value="SSDNA_exonuclease_RecJ"/>
</dbReference>
<dbReference type="InterPro" id="IPR003156">
    <property type="entry name" value="DHHA1_dom"/>
</dbReference>
<keyword evidence="10" id="KW-1185">Reference proteome</keyword>
<sequence length="591" mass="65259">MASITGVAGIPGNPGKTMNIQQRTTEDLSALPNDWPECIRRIMAARGIKKADELTFDLAELPKPSEMLGMEAAVRLLIQALQQQWRVMIVADFDSDGATSCAVMMRGLRMMGLQQIDFIVPNRFVHGYGLTTELLNEIAAENQPDLLITVDNGIASLDSVALAKQRGMQVLITDHHLAAEQLPQADAIVNPNQPNDNFPSKMLAGVGVAFYVLLGLRQGLRDINWFEIQKLAEPRLVELLDLVALGTVADVVPLDRLNRTLVDLGLKRMRQGRACAGIRALLQIAGKDISRLSAQDLGFAIAPRLNAAGRMEDMGLGIDTLMTDNFAMAQQAAQLLDQINLERRSVEQGMQLEALAMLEKLQLNETSQAAAYCLYEESWHQGVIGLLASRIKEKLHRPVIVFAPGEPGEIKGSARSITGVHIRDVLVNVAAKYPDLILRFGGHAMAAGLTLNQNDFSLFEKAFRDAVELAADPTVFERALYSDGELSVQELNMHLAEQLPVLAPWGQAFPEPQFHGQFVLQNYRHVGQQSDHLRLTVKLDDGREITAMAFRQTAPVWLKIGQKVGLHYRLDVNEFRQTKSLQLLVDNILPS</sequence>
<dbReference type="PATRIC" id="fig|291169.3.peg.862"/>
<proteinExistence type="inferred from homology"/>
<feature type="domain" description="DHHA1" evidence="7">
    <location>
        <begin position="373"/>
        <end position="467"/>
    </location>
</feature>
<evidence type="ECO:0000313" key="9">
    <source>
        <dbReference type="EMBL" id="ODN67515.1"/>
    </source>
</evidence>
<dbReference type="Pfam" id="PF17768">
    <property type="entry name" value="RecJ_OB"/>
    <property type="match status" value="1"/>
</dbReference>
<dbReference type="AlphaFoldDB" id="A0A1E3GU92"/>
<dbReference type="SUPFAM" id="SSF64182">
    <property type="entry name" value="DHH phosphoesterases"/>
    <property type="match status" value="1"/>
</dbReference>
<dbReference type="InterPro" id="IPR001667">
    <property type="entry name" value="DDH_dom"/>
</dbReference>
<comment type="similarity">
    <text evidence="1">Belongs to the RecJ family.</text>
</comment>
<reference evidence="9 10" key="1">
    <citation type="submission" date="2016-07" db="EMBL/GenBank/DDBJ databases">
        <title>Draft Genome Sequence of Methylophaga muralis Bur 1.</title>
        <authorList>
            <person name="Vasilenko O.V."/>
            <person name="Doronina N.V."/>
            <person name="Shmareva M.N."/>
            <person name="Tarlachkov S.V."/>
            <person name="Mustakhimov I."/>
            <person name="Trotsenko Y.A."/>
        </authorList>
    </citation>
    <scope>NUCLEOTIDE SEQUENCE [LARGE SCALE GENOMIC DNA]</scope>
    <source>
        <strain evidence="9 10">Bur 1</strain>
    </source>
</reference>
<dbReference type="Gene3D" id="3.10.310.30">
    <property type="match status" value="1"/>
</dbReference>
<accession>A0A1E3GU92</accession>
<evidence type="ECO:0000256" key="2">
    <source>
        <dbReference type="ARBA" id="ARBA00019841"/>
    </source>
</evidence>
<evidence type="ECO:0000259" key="6">
    <source>
        <dbReference type="Pfam" id="PF01368"/>
    </source>
</evidence>
<feature type="domain" description="RecJ OB" evidence="8">
    <location>
        <begin position="483"/>
        <end position="586"/>
    </location>
</feature>
<evidence type="ECO:0000256" key="1">
    <source>
        <dbReference type="ARBA" id="ARBA00005915"/>
    </source>
</evidence>
<dbReference type="STRING" id="291169.A9E74_00860"/>
<dbReference type="Gene3D" id="3.90.1640.30">
    <property type="match status" value="1"/>
</dbReference>
<keyword evidence="3" id="KW-0540">Nuclease</keyword>
<dbReference type="PANTHER" id="PTHR30255">
    <property type="entry name" value="SINGLE-STRANDED-DNA-SPECIFIC EXONUCLEASE RECJ"/>
    <property type="match status" value="1"/>
</dbReference>
<dbReference type="NCBIfam" id="TIGR00644">
    <property type="entry name" value="recJ"/>
    <property type="match status" value="1"/>
</dbReference>
<dbReference type="GO" id="GO:0006281">
    <property type="term" value="P:DNA repair"/>
    <property type="evidence" value="ECO:0007669"/>
    <property type="project" value="InterPro"/>
</dbReference>
<gene>
    <name evidence="9" type="primary">recJ</name>
    <name evidence="9" type="ORF">A9E74_00860</name>
</gene>
<organism evidence="9 10">
    <name type="scientific">Methylophaga muralis</name>
    <dbReference type="NCBI Taxonomy" id="291169"/>
    <lineage>
        <taxon>Bacteria</taxon>
        <taxon>Pseudomonadati</taxon>
        <taxon>Pseudomonadota</taxon>
        <taxon>Gammaproteobacteria</taxon>
        <taxon>Thiotrichales</taxon>
        <taxon>Piscirickettsiaceae</taxon>
        <taxon>Methylophaga</taxon>
    </lineage>
</organism>
<keyword evidence="4 9" id="KW-0378">Hydrolase</keyword>
<dbReference type="GO" id="GO:0003676">
    <property type="term" value="F:nucleic acid binding"/>
    <property type="evidence" value="ECO:0007669"/>
    <property type="project" value="InterPro"/>
</dbReference>
<evidence type="ECO:0000259" key="7">
    <source>
        <dbReference type="Pfam" id="PF02272"/>
    </source>
</evidence>
<dbReference type="InterPro" id="IPR038763">
    <property type="entry name" value="DHH_sf"/>
</dbReference>
<dbReference type="Pfam" id="PF01368">
    <property type="entry name" value="DHH"/>
    <property type="match status" value="1"/>
</dbReference>
<dbReference type="InterPro" id="IPR041122">
    <property type="entry name" value="RecJ_OB"/>
</dbReference>
<evidence type="ECO:0000313" key="10">
    <source>
        <dbReference type="Proteomes" id="UP000094379"/>
    </source>
</evidence>
<dbReference type="FunFam" id="3.90.1640.30:FF:000001">
    <property type="entry name" value="Single-stranded-DNA-specific exonuclease RecJ"/>
    <property type="match status" value="1"/>
</dbReference>
<dbReference type="Proteomes" id="UP000094379">
    <property type="component" value="Unassembled WGS sequence"/>
</dbReference>
<comment type="caution">
    <text evidence="9">The sequence shown here is derived from an EMBL/GenBank/DDBJ whole genome shotgun (WGS) entry which is preliminary data.</text>
</comment>
<evidence type="ECO:0000259" key="8">
    <source>
        <dbReference type="Pfam" id="PF17768"/>
    </source>
</evidence>
<evidence type="ECO:0000256" key="3">
    <source>
        <dbReference type="ARBA" id="ARBA00022722"/>
    </source>
</evidence>
<dbReference type="EMBL" id="MCRI01000005">
    <property type="protein sequence ID" value="ODN67515.1"/>
    <property type="molecule type" value="Genomic_DNA"/>
</dbReference>
<evidence type="ECO:0000256" key="4">
    <source>
        <dbReference type="ARBA" id="ARBA00022801"/>
    </source>
</evidence>
<dbReference type="Pfam" id="PF02272">
    <property type="entry name" value="DHHA1"/>
    <property type="match status" value="1"/>
</dbReference>
<evidence type="ECO:0000256" key="5">
    <source>
        <dbReference type="ARBA" id="ARBA00022839"/>
    </source>
</evidence>
<dbReference type="InterPro" id="IPR004610">
    <property type="entry name" value="RecJ"/>
</dbReference>
<dbReference type="GO" id="GO:0006310">
    <property type="term" value="P:DNA recombination"/>
    <property type="evidence" value="ECO:0007669"/>
    <property type="project" value="InterPro"/>
</dbReference>